<dbReference type="PANTHER" id="PTHR21109">
    <property type="entry name" value="MITOCHONDRIAL 28S RIBOSOMAL PROTEIN S21"/>
    <property type="match status" value="1"/>
</dbReference>
<evidence type="ECO:0008006" key="6">
    <source>
        <dbReference type="Google" id="ProtNLM"/>
    </source>
</evidence>
<accession>A0A401QLM8</accession>
<reference evidence="4 5" key="1">
    <citation type="journal article" date="2018" name="Nat. Ecol. Evol.">
        <title>Shark genomes provide insights into elasmobranch evolution and the origin of vertebrates.</title>
        <authorList>
            <person name="Hara Y"/>
            <person name="Yamaguchi K"/>
            <person name="Onimaru K"/>
            <person name="Kadota M"/>
            <person name="Koyanagi M"/>
            <person name="Keeley SD"/>
            <person name="Tatsumi K"/>
            <person name="Tanaka K"/>
            <person name="Motone F"/>
            <person name="Kageyama Y"/>
            <person name="Nozu R"/>
            <person name="Adachi N"/>
            <person name="Nishimura O"/>
            <person name="Nakagawa R"/>
            <person name="Tanegashima C"/>
            <person name="Kiyatake I"/>
            <person name="Matsumoto R"/>
            <person name="Murakumo K"/>
            <person name="Nishida K"/>
            <person name="Terakita A"/>
            <person name="Kuratani S"/>
            <person name="Sato K"/>
            <person name="Hyodo S Kuraku.S."/>
        </authorList>
    </citation>
    <scope>NUCLEOTIDE SEQUENCE [LARGE SCALE GENOMIC DNA]</scope>
</reference>
<evidence type="ECO:0000256" key="1">
    <source>
        <dbReference type="ARBA" id="ARBA00006640"/>
    </source>
</evidence>
<keyword evidence="5" id="KW-1185">Reference proteome</keyword>
<dbReference type="InterPro" id="IPR038380">
    <property type="entry name" value="Ribosomal_bS21_sf"/>
</dbReference>
<dbReference type="InterPro" id="IPR001911">
    <property type="entry name" value="Ribosomal_bS21"/>
</dbReference>
<protein>
    <recommendedName>
        <fullName evidence="6">Mitochondrial ribosomal protein S21</fullName>
    </recommendedName>
</protein>
<evidence type="ECO:0000313" key="4">
    <source>
        <dbReference type="EMBL" id="GCB86331.1"/>
    </source>
</evidence>
<sequence length="76" mass="9028">MTGTRGDSTLGAAWVDRILSTDGIIDEAKRRRYFEKPCRKRIRENYENCRRIYNSEMARKLAFLTRKSRQDPWLGC</sequence>
<dbReference type="GO" id="GO:1990904">
    <property type="term" value="C:ribonucleoprotein complex"/>
    <property type="evidence" value="ECO:0007669"/>
    <property type="project" value="UniProtKB-KW"/>
</dbReference>
<dbReference type="Proteomes" id="UP000288216">
    <property type="component" value="Unassembled WGS sequence"/>
</dbReference>
<gene>
    <name evidence="4" type="ORF">scyTo_0027020</name>
</gene>
<dbReference type="OrthoDB" id="2501249at2759"/>
<dbReference type="GO" id="GO:0003735">
    <property type="term" value="F:structural constituent of ribosome"/>
    <property type="evidence" value="ECO:0007669"/>
    <property type="project" value="InterPro"/>
</dbReference>
<dbReference type="PANTHER" id="PTHR21109:SF0">
    <property type="entry name" value="SMALL RIBOSOMAL SUBUNIT PROTEIN BS21M"/>
    <property type="match status" value="1"/>
</dbReference>
<dbReference type="NCBIfam" id="TIGR00030">
    <property type="entry name" value="S21p"/>
    <property type="match status" value="1"/>
</dbReference>
<organism evidence="4 5">
    <name type="scientific">Scyliorhinus torazame</name>
    <name type="common">Cloudy catshark</name>
    <name type="synonym">Catulus torazame</name>
    <dbReference type="NCBI Taxonomy" id="75743"/>
    <lineage>
        <taxon>Eukaryota</taxon>
        <taxon>Metazoa</taxon>
        <taxon>Chordata</taxon>
        <taxon>Craniata</taxon>
        <taxon>Vertebrata</taxon>
        <taxon>Chondrichthyes</taxon>
        <taxon>Elasmobranchii</taxon>
        <taxon>Galeomorphii</taxon>
        <taxon>Galeoidea</taxon>
        <taxon>Carcharhiniformes</taxon>
        <taxon>Scyliorhinidae</taxon>
        <taxon>Scyliorhinus</taxon>
    </lineage>
</organism>
<dbReference type="OMA" id="KRRWYYE"/>
<dbReference type="STRING" id="75743.A0A401QLM8"/>
<dbReference type="EMBL" id="BFAA01272757">
    <property type="protein sequence ID" value="GCB86331.1"/>
    <property type="molecule type" value="Genomic_DNA"/>
</dbReference>
<dbReference type="Pfam" id="PF01165">
    <property type="entry name" value="Ribosomal_S21"/>
    <property type="match status" value="1"/>
</dbReference>
<evidence type="ECO:0000313" key="5">
    <source>
        <dbReference type="Proteomes" id="UP000288216"/>
    </source>
</evidence>
<comment type="caution">
    <text evidence="4">The sequence shown here is derived from an EMBL/GenBank/DDBJ whole genome shotgun (WGS) entry which is preliminary data.</text>
</comment>
<comment type="similarity">
    <text evidence="1">Belongs to the bacterial ribosomal protein bS21 family.</text>
</comment>
<name>A0A401QLM8_SCYTO</name>
<keyword evidence="3" id="KW-0687">Ribonucleoprotein</keyword>
<proteinExistence type="inferred from homology"/>
<dbReference type="GO" id="GO:0006412">
    <property type="term" value="P:translation"/>
    <property type="evidence" value="ECO:0007669"/>
    <property type="project" value="InterPro"/>
</dbReference>
<dbReference type="Gene3D" id="1.20.5.1150">
    <property type="entry name" value="Ribosomal protein S8"/>
    <property type="match status" value="1"/>
</dbReference>
<dbReference type="AlphaFoldDB" id="A0A401QLM8"/>
<evidence type="ECO:0000256" key="3">
    <source>
        <dbReference type="ARBA" id="ARBA00023274"/>
    </source>
</evidence>
<evidence type="ECO:0000256" key="2">
    <source>
        <dbReference type="ARBA" id="ARBA00022980"/>
    </source>
</evidence>
<keyword evidence="2" id="KW-0689">Ribosomal protein</keyword>
<dbReference type="GO" id="GO:0005840">
    <property type="term" value="C:ribosome"/>
    <property type="evidence" value="ECO:0007669"/>
    <property type="project" value="UniProtKB-KW"/>
</dbReference>